<dbReference type="PROSITE" id="PS51000">
    <property type="entry name" value="HTH_DEOR_2"/>
    <property type="match status" value="1"/>
</dbReference>
<evidence type="ECO:0000313" key="6">
    <source>
        <dbReference type="Proteomes" id="UP000199607"/>
    </source>
</evidence>
<dbReference type="Gene3D" id="3.40.50.1360">
    <property type="match status" value="1"/>
</dbReference>
<dbReference type="InterPro" id="IPR050313">
    <property type="entry name" value="Carb_Metab_HTH_regulators"/>
</dbReference>
<dbReference type="InterPro" id="IPR053563">
    <property type="entry name" value="Glycerol_resp_trans_regulator"/>
</dbReference>
<dbReference type="Proteomes" id="UP000199607">
    <property type="component" value="Unassembled WGS sequence"/>
</dbReference>
<feature type="domain" description="HTH deoR-type" evidence="4">
    <location>
        <begin position="3"/>
        <end position="58"/>
    </location>
</feature>
<dbReference type="RefSeq" id="WP_089872209.1">
    <property type="nucleotide sequence ID" value="NZ_FOTC01000008.1"/>
</dbReference>
<evidence type="ECO:0000259" key="4">
    <source>
        <dbReference type="PROSITE" id="PS51000"/>
    </source>
</evidence>
<accession>A0A1I4IRC3</accession>
<protein>
    <submittedName>
        <fullName evidence="5">Transcriptional regulator, DeoR family</fullName>
    </submittedName>
</protein>
<dbReference type="SUPFAM" id="SSF100950">
    <property type="entry name" value="NagB/RpiA/CoA transferase-like"/>
    <property type="match status" value="1"/>
</dbReference>
<dbReference type="SMART" id="SM00420">
    <property type="entry name" value="HTH_DEOR"/>
    <property type="match status" value="1"/>
</dbReference>
<dbReference type="SMART" id="SM01134">
    <property type="entry name" value="DeoRC"/>
    <property type="match status" value="1"/>
</dbReference>
<dbReference type="STRING" id="553466.SAMN04487950_4242"/>
<proteinExistence type="predicted"/>
<organism evidence="5 6">
    <name type="scientific">Halogranum rubrum</name>
    <dbReference type="NCBI Taxonomy" id="553466"/>
    <lineage>
        <taxon>Archaea</taxon>
        <taxon>Methanobacteriati</taxon>
        <taxon>Methanobacteriota</taxon>
        <taxon>Stenosarchaea group</taxon>
        <taxon>Halobacteria</taxon>
        <taxon>Halobacteriales</taxon>
        <taxon>Haloferacaceae</taxon>
    </lineage>
</organism>
<evidence type="ECO:0000313" key="5">
    <source>
        <dbReference type="EMBL" id="SFL56617.1"/>
    </source>
</evidence>
<dbReference type="PROSITE" id="PS00894">
    <property type="entry name" value="HTH_DEOR_1"/>
    <property type="match status" value="1"/>
</dbReference>
<dbReference type="PRINTS" id="PR00037">
    <property type="entry name" value="HTHLACR"/>
</dbReference>
<dbReference type="SUPFAM" id="SSF46785">
    <property type="entry name" value="Winged helix' DNA-binding domain"/>
    <property type="match status" value="1"/>
</dbReference>
<dbReference type="EMBL" id="FOTC01000008">
    <property type="protein sequence ID" value="SFL56617.1"/>
    <property type="molecule type" value="Genomic_DNA"/>
</dbReference>
<dbReference type="InterPro" id="IPR001034">
    <property type="entry name" value="DeoR_HTH"/>
</dbReference>
<gene>
    <name evidence="5" type="ORF">SAMN04487950_4242</name>
</gene>
<keyword evidence="1" id="KW-0805">Transcription regulation</keyword>
<evidence type="ECO:0000256" key="2">
    <source>
        <dbReference type="ARBA" id="ARBA00023125"/>
    </source>
</evidence>
<dbReference type="GO" id="GO:0003700">
    <property type="term" value="F:DNA-binding transcription factor activity"/>
    <property type="evidence" value="ECO:0007669"/>
    <property type="project" value="InterPro"/>
</dbReference>
<evidence type="ECO:0000256" key="3">
    <source>
        <dbReference type="ARBA" id="ARBA00023163"/>
    </source>
</evidence>
<dbReference type="InterPro" id="IPR018356">
    <property type="entry name" value="Tscrpt_reg_HTH_DeoR_CS"/>
</dbReference>
<dbReference type="InterPro" id="IPR037171">
    <property type="entry name" value="NagB/RpiA_transferase-like"/>
</dbReference>
<dbReference type="Pfam" id="PF00455">
    <property type="entry name" value="DeoRC"/>
    <property type="match status" value="1"/>
</dbReference>
<dbReference type="PANTHER" id="PTHR30363:SF44">
    <property type="entry name" value="AGA OPERON TRANSCRIPTIONAL REPRESSOR-RELATED"/>
    <property type="match status" value="1"/>
</dbReference>
<dbReference type="PANTHER" id="PTHR30363">
    <property type="entry name" value="HTH-TYPE TRANSCRIPTIONAL REGULATOR SRLR-RELATED"/>
    <property type="match status" value="1"/>
</dbReference>
<keyword evidence="6" id="KW-1185">Reference proteome</keyword>
<evidence type="ECO:0000256" key="1">
    <source>
        <dbReference type="ARBA" id="ARBA00023015"/>
    </source>
</evidence>
<keyword evidence="3" id="KW-0804">Transcription</keyword>
<dbReference type="InterPro" id="IPR036388">
    <property type="entry name" value="WH-like_DNA-bd_sf"/>
</dbReference>
<dbReference type="InterPro" id="IPR036390">
    <property type="entry name" value="WH_DNA-bd_sf"/>
</dbReference>
<dbReference type="Pfam" id="PF08220">
    <property type="entry name" value="HTH_DeoR"/>
    <property type="match status" value="1"/>
</dbReference>
<dbReference type="Gene3D" id="1.10.10.10">
    <property type="entry name" value="Winged helix-like DNA-binding domain superfamily/Winged helix DNA-binding domain"/>
    <property type="match status" value="1"/>
</dbReference>
<dbReference type="InterPro" id="IPR014036">
    <property type="entry name" value="DeoR-like_C"/>
</dbReference>
<dbReference type="AlphaFoldDB" id="A0A1I4IRC3"/>
<sequence>MLPRQRKRKIIEMVTERNGQSVDELATDLDVSEATIRRDLRQLADEGLVERSHGGAVPVKSVGNERPYGQKEVQFLEEKQDIASAAVEEIRHGEVVFFDSGTTTMEVAKKAPSDDSFVGVTNSPHIALELRKQDGDVQLTGGSLRQRTRALVGPTAERFMDSSNFDLAFVGTNGIDADGVLTTPKAEEARMKELMIARSKRVVLVSTGEKLGEQSFKQFGTLDDVTVFITDDRLSDERRQWFEDANVRVVDGVTN</sequence>
<dbReference type="GO" id="GO:0003677">
    <property type="term" value="F:DNA binding"/>
    <property type="evidence" value="ECO:0007669"/>
    <property type="project" value="UniProtKB-KW"/>
</dbReference>
<reference evidence="6" key="1">
    <citation type="submission" date="2016-10" db="EMBL/GenBank/DDBJ databases">
        <authorList>
            <person name="Varghese N."/>
            <person name="Submissions S."/>
        </authorList>
    </citation>
    <scope>NUCLEOTIDE SEQUENCE [LARGE SCALE GENOMIC DNA]</scope>
    <source>
        <strain evidence="6">CGMCC 1.7738</strain>
    </source>
</reference>
<dbReference type="NCBIfam" id="NF041397">
    <property type="entry name" value="TranRegGlpR_Halo"/>
    <property type="match status" value="1"/>
</dbReference>
<name>A0A1I4IRC3_9EURY</name>
<keyword evidence="2" id="KW-0238">DNA-binding</keyword>